<dbReference type="PaxDb" id="5141-EFNCRP00000004022"/>
<name>Q7S8W8_NEUCR</name>
<feature type="compositionally biased region" description="Low complexity" evidence="1">
    <location>
        <begin position="255"/>
        <end position="280"/>
    </location>
</feature>
<feature type="compositionally biased region" description="Low complexity" evidence="1">
    <location>
        <begin position="193"/>
        <end position="215"/>
    </location>
</feature>
<evidence type="ECO:0000313" key="2">
    <source>
        <dbReference type="EMBL" id="EAA32780.2"/>
    </source>
</evidence>
<sequence length="411" mass="45467">MFKTREEVKDMWWKVMAKILLAEHRERREKEAVASTWERASAASVTESTSRSSSAISFVSSEGSDYSLRPEDCFSTVGSRCGHSQDGDQESVQPATSHSSTPEFEEWYAEWFSHWVLETSCKLRSPESEDRFSCYSFSSSAAPVNDSNHLEDSNASDDDDEITDIRTRPSTPTPLSSPTISPLRGQDRYRCLSLSRSFSTSSPSPTPNTSIPSSPIAGSLHSPRRYRSPSPILRRGIPSPLDITNFPLPPPPSTISPVFPTSSSSSSSSSSRSSSPTQSPQHENQCDPEPPQSPQATSPPIIRPRPRPLLNAKTEDYLSNAHLLRFPATVSARLMMTAETLGVAGEGKRKLVSELQRTPNPTPAVVETKWKRRASEEVNGFDWGFGMGGEKEEDEEEEEGYGEEEKGYETH</sequence>
<evidence type="ECO:0000256" key="1">
    <source>
        <dbReference type="SAM" id="MobiDB-lite"/>
    </source>
</evidence>
<dbReference type="STRING" id="367110.Q7S8W8"/>
<feature type="compositionally biased region" description="Polar residues" evidence="1">
    <location>
        <begin position="90"/>
        <end position="99"/>
    </location>
</feature>
<dbReference type="GeneID" id="3878164"/>
<accession>Q7S8W8</accession>
<organism evidence="2 3">
    <name type="scientific">Neurospora crassa (strain ATCC 24698 / 74-OR23-1A / CBS 708.71 / DSM 1257 / FGSC 987)</name>
    <dbReference type="NCBI Taxonomy" id="367110"/>
    <lineage>
        <taxon>Eukaryota</taxon>
        <taxon>Fungi</taxon>
        <taxon>Dikarya</taxon>
        <taxon>Ascomycota</taxon>
        <taxon>Pezizomycotina</taxon>
        <taxon>Sordariomycetes</taxon>
        <taxon>Sordariomycetidae</taxon>
        <taxon>Sordariales</taxon>
        <taxon>Sordariaceae</taxon>
        <taxon>Neurospora</taxon>
    </lineage>
</organism>
<dbReference type="Proteomes" id="UP000001805">
    <property type="component" value="Chromosome 4, Linkage Group IV"/>
</dbReference>
<gene>
    <name evidence="2" type="ORF">NCU08667</name>
</gene>
<dbReference type="HOGENOM" id="CLU_669197_0_0_1"/>
<proteinExistence type="predicted"/>
<feature type="compositionally biased region" description="Acidic residues" evidence="1">
    <location>
        <begin position="391"/>
        <end position="402"/>
    </location>
</feature>
<dbReference type="OMA" id="DYLSNAH"/>
<feature type="region of interest" description="Disordered" evidence="1">
    <location>
        <begin position="139"/>
        <end position="307"/>
    </location>
</feature>
<feature type="compositionally biased region" description="Low complexity" evidence="1">
    <location>
        <begin position="168"/>
        <end position="184"/>
    </location>
</feature>
<dbReference type="EMBL" id="CM002239">
    <property type="protein sequence ID" value="EAA32780.2"/>
    <property type="molecule type" value="Genomic_DNA"/>
</dbReference>
<feature type="region of interest" description="Disordered" evidence="1">
    <location>
        <begin position="77"/>
        <end position="99"/>
    </location>
</feature>
<reference evidence="2 3" key="1">
    <citation type="journal article" date="2003" name="Nature">
        <title>The genome sequence of the filamentous fungus Neurospora crassa.</title>
        <authorList>
            <person name="Galagan J.E."/>
            <person name="Calvo S.E."/>
            <person name="Borkovich K.A."/>
            <person name="Selker E.U."/>
            <person name="Read N.D."/>
            <person name="Jaffe D."/>
            <person name="FitzHugh W."/>
            <person name="Ma L.J."/>
            <person name="Smirnov S."/>
            <person name="Purcell S."/>
            <person name="Rehman B."/>
            <person name="Elkins T."/>
            <person name="Engels R."/>
            <person name="Wang S."/>
            <person name="Nielsen C.B."/>
            <person name="Butler J."/>
            <person name="Endrizzi M."/>
            <person name="Qui D."/>
            <person name="Ianakiev P."/>
            <person name="Bell-Pedersen D."/>
            <person name="Nelson M.A."/>
            <person name="Werner-Washburne M."/>
            <person name="Selitrennikoff C.P."/>
            <person name="Kinsey J.A."/>
            <person name="Braun E.L."/>
            <person name="Zelter A."/>
            <person name="Schulte U."/>
            <person name="Kothe G.O."/>
            <person name="Jedd G."/>
            <person name="Mewes W."/>
            <person name="Staben C."/>
            <person name="Marcotte E."/>
            <person name="Greenberg D."/>
            <person name="Roy A."/>
            <person name="Foley K."/>
            <person name="Naylor J."/>
            <person name="Stange-Thomann N."/>
            <person name="Barrett R."/>
            <person name="Gnerre S."/>
            <person name="Kamal M."/>
            <person name="Kamvysselis M."/>
            <person name="Mauceli E."/>
            <person name="Bielke C."/>
            <person name="Rudd S."/>
            <person name="Frishman D."/>
            <person name="Krystofova S."/>
            <person name="Rasmussen C."/>
            <person name="Metzenberg R.L."/>
            <person name="Perkins D.D."/>
            <person name="Kroken S."/>
            <person name="Cogoni C."/>
            <person name="Macino G."/>
            <person name="Catcheside D."/>
            <person name="Li W."/>
            <person name="Pratt R.J."/>
            <person name="Osmani S.A."/>
            <person name="DeSouza C.P."/>
            <person name="Glass L."/>
            <person name="Orbach M.J."/>
            <person name="Berglund J.A."/>
            <person name="Voelker R."/>
            <person name="Yarden O."/>
            <person name="Plamann M."/>
            <person name="Seiler S."/>
            <person name="Dunlap J."/>
            <person name="Radford A."/>
            <person name="Aramayo R."/>
            <person name="Natvig D.O."/>
            <person name="Alex L.A."/>
            <person name="Mannhaupt G."/>
            <person name="Ebbole D.J."/>
            <person name="Freitag M."/>
            <person name="Paulsen I."/>
            <person name="Sachs M.S."/>
            <person name="Lander E.S."/>
            <person name="Nusbaum C."/>
            <person name="Birren B."/>
        </authorList>
    </citation>
    <scope>NUCLEOTIDE SEQUENCE [LARGE SCALE GENOMIC DNA]</scope>
    <source>
        <strain evidence="3">ATCC 24698 / 74-OR23-1A / CBS 708.71 / DSM 1257 / FGSC 987</strain>
    </source>
</reference>
<feature type="region of interest" description="Disordered" evidence="1">
    <location>
        <begin position="380"/>
        <end position="411"/>
    </location>
</feature>
<dbReference type="OrthoDB" id="10398672at2759"/>
<dbReference type="InParanoid" id="Q7S8W8"/>
<dbReference type="KEGG" id="ncr:NCU08667"/>
<dbReference type="VEuPathDB" id="FungiDB:NCU08667"/>
<protein>
    <submittedName>
        <fullName evidence="2">Uncharacterized protein</fullName>
    </submittedName>
</protein>
<dbReference type="RefSeq" id="XP_962016.2">
    <property type="nucleotide sequence ID" value="XM_956923.3"/>
</dbReference>
<keyword evidence="3" id="KW-1185">Reference proteome</keyword>
<dbReference type="AlphaFoldDB" id="Q7S8W8"/>
<evidence type="ECO:0000313" key="3">
    <source>
        <dbReference type="Proteomes" id="UP000001805"/>
    </source>
</evidence>